<keyword evidence="2" id="KW-0812">Transmembrane</keyword>
<comment type="subunit">
    <text evidence="1">Component of the nuclear pore complex (NPC).</text>
</comment>
<comment type="subcellular location">
    <subcellularLocation>
        <location evidence="1">Nucleus</location>
        <location evidence="1">Nuclear pore complex</location>
    </subcellularLocation>
</comment>
<evidence type="ECO:0000313" key="5">
    <source>
        <dbReference type="Proteomes" id="UP001491310"/>
    </source>
</evidence>
<dbReference type="InterPro" id="IPR035892">
    <property type="entry name" value="C2_domain_sf"/>
</dbReference>
<feature type="transmembrane region" description="Helical" evidence="2">
    <location>
        <begin position="130"/>
        <end position="160"/>
    </location>
</feature>
<feature type="transmembrane region" description="Helical" evidence="2">
    <location>
        <begin position="180"/>
        <end position="197"/>
    </location>
</feature>
<dbReference type="Pfam" id="PF07575">
    <property type="entry name" value="Nucleopor_Nup85"/>
    <property type="match status" value="1"/>
</dbReference>
<dbReference type="Pfam" id="PF00168">
    <property type="entry name" value="C2"/>
    <property type="match status" value="1"/>
</dbReference>
<evidence type="ECO:0000259" key="3">
    <source>
        <dbReference type="PROSITE" id="PS50004"/>
    </source>
</evidence>
<dbReference type="PANTHER" id="PTHR47759">
    <property type="entry name" value="OS04G0509100 PROTEIN"/>
    <property type="match status" value="1"/>
</dbReference>
<keyword evidence="1" id="KW-0653">Protein transport</keyword>
<keyword evidence="1" id="KW-0811">Translocation</keyword>
<accession>A0ABR2Z4D5</accession>
<dbReference type="Gene3D" id="3.40.50.1820">
    <property type="entry name" value="alpha/beta hydrolase"/>
    <property type="match status" value="1"/>
</dbReference>
<feature type="transmembrane region" description="Helical" evidence="2">
    <location>
        <begin position="64"/>
        <end position="88"/>
    </location>
</feature>
<dbReference type="SMART" id="SM00239">
    <property type="entry name" value="C2"/>
    <property type="match status" value="1"/>
</dbReference>
<dbReference type="Gene3D" id="2.60.40.150">
    <property type="entry name" value="C2 domain"/>
    <property type="match status" value="1"/>
</dbReference>
<feature type="transmembrane region" description="Helical" evidence="2">
    <location>
        <begin position="271"/>
        <end position="291"/>
    </location>
</feature>
<dbReference type="SUPFAM" id="SSF49562">
    <property type="entry name" value="C2 domain (Calcium/lipid-binding domain, CaLB)"/>
    <property type="match status" value="1"/>
</dbReference>
<dbReference type="CDD" id="cd00030">
    <property type="entry name" value="C2"/>
    <property type="match status" value="1"/>
</dbReference>
<dbReference type="InterPro" id="IPR011502">
    <property type="entry name" value="Nucleoporin_Nup85"/>
</dbReference>
<sequence>MLLLIATTQGGKEGQTQQPAWDHTYVNGTIAAAGYALNATAAAGSMHLMLTHLPNCFTVGEAMVVAQALVLLLWDVLLLGVSFAAGLFEAAGPLSLRRSSQFGADGRAKSPGGLSSILASRSDASLFVELLVFGALLTGLVIVTVGLLVSVLSLAVMAAVRPALWVLGFTLSSWRRVALLGYWVLLLAGALPLMDWVSGRVPTIIVRKGYHILAMALFTPALLLEPQMLSMSLAIAAALLVVAEVLRMGNVPFLGPKIHRFMTSFIDSRDAGALLVSHFSLLAGMAAPVWLSAASSTPVGSCVPDLATAFSGIMILGVADSAASAIGRRFGRHHILGTRKTVEGTIGGIEYAESITRTLAPSIERVGEEDLYGQPQEAAMWDLLRIFYLGPFADGTFVEALVAWMQRHARVLTTASSPSGEAAGPSLPEQIEALHSSESAPEQQPHYWHLLQRLVALGMTEDAVGLLGLHSAWQLAYAGGRNQQMLSLISILEPAILLLRRMPRLRPAAPVDASVQAFDDLPVFLEHRHAWQGQVRQLLQDATVWSKAAAANRQTAEGVRELLNILLGADGSLVSASDTWMEHLLAMCLHVYPGMRPQADLEPLLHKSLASKDGAGVELLIVLEDFLQAAARQELQGVLEVCSRSFSAWFMAHIPDLLARHPSAPAILGRFLPHFGADQTEFYTLEYVSALMSTPQTWELAVEYLAWCPVHGEAVLQRFLEKLPLAHQSDDLALKALQVCRRYGMRTSERGICLTVGMDRLQQGHMAAALQWLGRAGDEGALDAAAQPLVQSIADHAASPSSRSGDLERCLRDLEGMSNAAASGSSSDSGQGTFGLIRSYIAFVKALGQGSKSHAEAPEDVRAASAALLQLLKHPSLPAVTRTHLLFNAIELLEAPIFSPPLFTVADTQQLIAHSLHGEDTSTEEDSGHTFDVATAIALAGCAFESYNEPVGVVEAYQEWSIAGTYTTYVDRDFMKETLAGMLEVHLKSATGLPARDLWGSSDPYAVVTVGESARRSKVVDRNLNPTWDERFQLYVRDPEKQRLTLKLFDKDTFTADDSLGFTMLPVFKLVDGSTYDLDLQLDGDGGGGRVQLSVTFFPFSDEVADAAEADMGAPAKGSVMEGITSVAWRALAEISGKTAEELYDPLCYVENAVTDTQVWVFRNVGLRCLCIAFRGTEQVKWKDLVTDLSFQPAAFNPERVLESGSSHSLLTPSTEGDNQDDWTKLAQRTFQVFMGAERELSETEEKEVQKAANAEPWVHEGFLRAYDSVRTRVLGVVDEVLTDSEDSWKIYVTGHSLGGALATLCSFELANRRYRHGGQPKVTMYNYGSPRVGNAAFACAYDKCVPDSWRVTNRLDIIPRVPRLMGYCHVGNSVSVTPDGQFQVNDKKVDVFKEGHNAEDVLPMLAQRAIRAAQERSEDDTAEIAALIEHELNFMQTLVTGSALSEHMEDFYLDTLRALATTEASVAGIVAEVTQAPSEKQA</sequence>
<evidence type="ECO:0000313" key="4">
    <source>
        <dbReference type="EMBL" id="KAK9918825.1"/>
    </source>
</evidence>
<keyword evidence="1 2" id="KW-0472">Membrane</keyword>
<feature type="transmembrane region" description="Helical" evidence="2">
    <location>
        <begin position="230"/>
        <end position="250"/>
    </location>
</feature>
<proteinExistence type="inferred from homology"/>
<dbReference type="Pfam" id="PF01764">
    <property type="entry name" value="Lipase_3"/>
    <property type="match status" value="1"/>
</dbReference>
<keyword evidence="1" id="KW-0906">Nuclear pore complex</keyword>
<keyword evidence="1" id="KW-0813">Transport</keyword>
<dbReference type="CDD" id="cd00519">
    <property type="entry name" value="Lipase_3"/>
    <property type="match status" value="1"/>
</dbReference>
<feature type="domain" description="C2" evidence="3">
    <location>
        <begin position="964"/>
        <end position="1080"/>
    </location>
</feature>
<dbReference type="PROSITE" id="PS50004">
    <property type="entry name" value="C2"/>
    <property type="match status" value="1"/>
</dbReference>
<gene>
    <name evidence="4" type="ORF">WJX75_007273</name>
</gene>
<dbReference type="InterPro" id="IPR029058">
    <property type="entry name" value="AB_hydrolase_fold"/>
</dbReference>
<dbReference type="Proteomes" id="UP001491310">
    <property type="component" value="Unassembled WGS sequence"/>
</dbReference>
<dbReference type="SUPFAM" id="SSF53474">
    <property type="entry name" value="alpha/beta-Hydrolases"/>
    <property type="match status" value="1"/>
</dbReference>
<evidence type="ECO:0000256" key="1">
    <source>
        <dbReference type="RuleBase" id="RU365073"/>
    </source>
</evidence>
<dbReference type="InterPro" id="IPR002921">
    <property type="entry name" value="Fungal_lipase-type"/>
</dbReference>
<comment type="caution">
    <text evidence="4">The sequence shown here is derived from an EMBL/GenBank/DDBJ whole genome shotgun (WGS) entry which is preliminary data.</text>
</comment>
<reference evidence="4 5" key="1">
    <citation type="journal article" date="2024" name="Nat. Commun.">
        <title>Phylogenomics reveals the evolutionary origins of lichenization in chlorophyte algae.</title>
        <authorList>
            <person name="Puginier C."/>
            <person name="Libourel C."/>
            <person name="Otte J."/>
            <person name="Skaloud P."/>
            <person name="Haon M."/>
            <person name="Grisel S."/>
            <person name="Petersen M."/>
            <person name="Berrin J.G."/>
            <person name="Delaux P.M."/>
            <person name="Dal Grande F."/>
            <person name="Keller J."/>
        </authorList>
    </citation>
    <scope>NUCLEOTIDE SEQUENCE [LARGE SCALE GENOMIC DNA]</scope>
    <source>
        <strain evidence="4 5">SAG 216-7</strain>
    </source>
</reference>
<keyword evidence="2" id="KW-1133">Transmembrane helix</keyword>
<dbReference type="PANTHER" id="PTHR47759:SF2">
    <property type="entry name" value="TRIGLYCERIDE LIPASE"/>
    <property type="match status" value="1"/>
</dbReference>
<dbReference type="InterPro" id="IPR000008">
    <property type="entry name" value="C2_dom"/>
</dbReference>
<evidence type="ECO:0000256" key="2">
    <source>
        <dbReference type="SAM" id="Phobius"/>
    </source>
</evidence>
<comment type="similarity">
    <text evidence="1">Belongs to the nucleoporin Nup85 family.</text>
</comment>
<protein>
    <recommendedName>
        <fullName evidence="1">Nuclear pore complex protein Nup85</fullName>
    </recommendedName>
</protein>
<dbReference type="EMBL" id="JALJOT010000001">
    <property type="protein sequence ID" value="KAK9918825.1"/>
    <property type="molecule type" value="Genomic_DNA"/>
</dbReference>
<keyword evidence="1" id="KW-0539">Nucleus</keyword>
<keyword evidence="1" id="KW-0509">mRNA transport</keyword>
<organism evidence="4 5">
    <name type="scientific">Coccomyxa subellipsoidea</name>
    <dbReference type="NCBI Taxonomy" id="248742"/>
    <lineage>
        <taxon>Eukaryota</taxon>
        <taxon>Viridiplantae</taxon>
        <taxon>Chlorophyta</taxon>
        <taxon>core chlorophytes</taxon>
        <taxon>Trebouxiophyceae</taxon>
        <taxon>Trebouxiophyceae incertae sedis</taxon>
        <taxon>Coccomyxaceae</taxon>
        <taxon>Coccomyxa</taxon>
    </lineage>
</organism>
<comment type="function">
    <text evidence="1">Functions as a component of the nuclear pore complex (NPC).</text>
</comment>
<keyword evidence="5" id="KW-1185">Reference proteome</keyword>
<name>A0ABR2Z4D5_9CHLO</name>